<dbReference type="InterPro" id="IPR039902">
    <property type="entry name" value="CCDC148/CCDC112"/>
</dbReference>
<name>A0A162RES7_9CRUS</name>
<feature type="compositionally biased region" description="Basic and acidic residues" evidence="2">
    <location>
        <begin position="255"/>
        <end position="265"/>
    </location>
</feature>
<evidence type="ECO:0000256" key="2">
    <source>
        <dbReference type="SAM" id="MobiDB-lite"/>
    </source>
</evidence>
<comment type="caution">
    <text evidence="3">The sequence shown here is derived from an EMBL/GenBank/DDBJ whole genome shotgun (WGS) entry which is preliminary data.</text>
</comment>
<evidence type="ECO:0000313" key="4">
    <source>
        <dbReference type="Proteomes" id="UP000076858"/>
    </source>
</evidence>
<feature type="compositionally biased region" description="Basic and acidic residues" evidence="2">
    <location>
        <begin position="323"/>
        <end position="332"/>
    </location>
</feature>
<gene>
    <name evidence="3" type="ORF">APZ42_012865</name>
</gene>
<dbReference type="AlphaFoldDB" id="A0A162RES7"/>
<sequence>MEDLRYEGWSIGRQLNAVYESLEQICGVHVAAVDISRDCVRPTLVNDETEEHLQQLLEGLRQQEGLLRQQIRDLIAKLPIRTNDEAVTNGTAAPAAEALRHFLVSNGGETGGWDARDHGLFLQWRSRFRNNRQTFVSAVCDTVPGIIFTHAYILVHDTGKNPAQVEAHEKWYQNLQRLRREQRQELDNWKREKRQMEEEERKRIASHLQQQESDAWVAEWRRQRESVRERLDRWKETKARKAAEDPAMTAEAMEEERKKAEAEQKRRMDQQYQKLVAYLWRMEQEAAKVASETADDYLARLLRKQKSLSSNGSKNGQLMAEQRQQRDREWLEHRRRQLLTRQQQQPSSKVAPLRRAVSVPRDPQRLLRPTSAFMARLLPATDDGVSGRPTDSYILNVQSK</sequence>
<dbReference type="PANTHER" id="PTHR21549:SF0">
    <property type="entry name" value="COILED-COIL DOMAIN-CONTAINING PROTEIN 112"/>
    <property type="match status" value="1"/>
</dbReference>
<accession>A0A162RES7</accession>
<dbReference type="EMBL" id="LRGB01000190">
    <property type="protein sequence ID" value="KZS20454.1"/>
    <property type="molecule type" value="Genomic_DNA"/>
</dbReference>
<reference evidence="3 4" key="1">
    <citation type="submission" date="2016-03" db="EMBL/GenBank/DDBJ databases">
        <title>EvidentialGene: Evidence-directed Construction of Genes on Genomes.</title>
        <authorList>
            <person name="Gilbert D.G."/>
            <person name="Choi J.-H."/>
            <person name="Mockaitis K."/>
            <person name="Colbourne J."/>
            <person name="Pfrender M."/>
        </authorList>
    </citation>
    <scope>NUCLEOTIDE SEQUENCE [LARGE SCALE GENOMIC DNA]</scope>
    <source>
        <strain evidence="3 4">Xinb3</strain>
        <tissue evidence="3">Complete organism</tissue>
    </source>
</reference>
<evidence type="ECO:0000313" key="3">
    <source>
        <dbReference type="EMBL" id="KZS20454.1"/>
    </source>
</evidence>
<dbReference type="PANTHER" id="PTHR21549">
    <property type="entry name" value="MUTATED IN BLADDER CANCER 1"/>
    <property type="match status" value="1"/>
</dbReference>
<dbReference type="STRING" id="35525.A0A162RES7"/>
<keyword evidence="4" id="KW-1185">Reference proteome</keyword>
<keyword evidence="1" id="KW-0175">Coiled coil</keyword>
<feature type="region of interest" description="Disordered" evidence="2">
    <location>
        <begin position="237"/>
        <end position="265"/>
    </location>
</feature>
<evidence type="ECO:0000256" key="1">
    <source>
        <dbReference type="ARBA" id="ARBA00023054"/>
    </source>
</evidence>
<organism evidence="3 4">
    <name type="scientific">Daphnia magna</name>
    <dbReference type="NCBI Taxonomy" id="35525"/>
    <lineage>
        <taxon>Eukaryota</taxon>
        <taxon>Metazoa</taxon>
        <taxon>Ecdysozoa</taxon>
        <taxon>Arthropoda</taxon>
        <taxon>Crustacea</taxon>
        <taxon>Branchiopoda</taxon>
        <taxon>Diplostraca</taxon>
        <taxon>Cladocera</taxon>
        <taxon>Anomopoda</taxon>
        <taxon>Daphniidae</taxon>
        <taxon>Daphnia</taxon>
    </lineage>
</organism>
<protein>
    <recommendedName>
        <fullName evidence="5">Coiled-coil domain-containing protein</fullName>
    </recommendedName>
</protein>
<dbReference type="Proteomes" id="UP000076858">
    <property type="component" value="Unassembled WGS sequence"/>
</dbReference>
<evidence type="ECO:0008006" key="5">
    <source>
        <dbReference type="Google" id="ProtNLM"/>
    </source>
</evidence>
<feature type="region of interest" description="Disordered" evidence="2">
    <location>
        <begin position="308"/>
        <end position="365"/>
    </location>
</feature>
<dbReference type="OrthoDB" id="2152435at2759"/>
<proteinExistence type="predicted"/>
<feature type="region of interest" description="Disordered" evidence="2">
    <location>
        <begin position="380"/>
        <end position="400"/>
    </location>
</feature>